<dbReference type="GO" id="GO:0003677">
    <property type="term" value="F:DNA binding"/>
    <property type="evidence" value="ECO:0007669"/>
    <property type="project" value="UniProtKB-UniRule"/>
</dbReference>
<dbReference type="SUPFAM" id="SSF48498">
    <property type="entry name" value="Tetracyclin repressor-like, C-terminal domain"/>
    <property type="match status" value="1"/>
</dbReference>
<dbReference type="Gene3D" id="1.10.357.10">
    <property type="entry name" value="Tetracycline Repressor, domain 2"/>
    <property type="match status" value="1"/>
</dbReference>
<gene>
    <name evidence="6" type="ORF">FXF68_37650</name>
</gene>
<keyword evidence="1" id="KW-0805">Transcription regulation</keyword>
<name>A0A5D3F2X0_9ACTN</name>
<evidence type="ECO:0000256" key="3">
    <source>
        <dbReference type="ARBA" id="ARBA00023163"/>
    </source>
</evidence>
<protein>
    <submittedName>
        <fullName evidence="6">TetR/AcrR family transcriptional regulator</fullName>
    </submittedName>
</protein>
<dbReference type="AlphaFoldDB" id="A0A5D3F2X0"/>
<dbReference type="InterPro" id="IPR009057">
    <property type="entry name" value="Homeodomain-like_sf"/>
</dbReference>
<evidence type="ECO:0000256" key="4">
    <source>
        <dbReference type="PROSITE-ProRule" id="PRU00335"/>
    </source>
</evidence>
<evidence type="ECO:0000313" key="7">
    <source>
        <dbReference type="Proteomes" id="UP000323505"/>
    </source>
</evidence>
<dbReference type="InterPro" id="IPR036271">
    <property type="entry name" value="Tet_transcr_reg_TetR-rel_C_sf"/>
</dbReference>
<evidence type="ECO:0000313" key="6">
    <source>
        <dbReference type="EMBL" id="TYK43357.1"/>
    </source>
</evidence>
<dbReference type="PANTHER" id="PTHR47506">
    <property type="entry name" value="TRANSCRIPTIONAL REGULATORY PROTEIN"/>
    <property type="match status" value="1"/>
</dbReference>
<dbReference type="PANTHER" id="PTHR47506:SF3">
    <property type="entry name" value="HTH-TYPE TRANSCRIPTIONAL REGULATOR LMRA"/>
    <property type="match status" value="1"/>
</dbReference>
<dbReference type="SUPFAM" id="SSF46689">
    <property type="entry name" value="Homeodomain-like"/>
    <property type="match status" value="1"/>
</dbReference>
<evidence type="ECO:0000256" key="1">
    <source>
        <dbReference type="ARBA" id="ARBA00023015"/>
    </source>
</evidence>
<feature type="DNA-binding region" description="H-T-H motif" evidence="4">
    <location>
        <begin position="28"/>
        <end position="47"/>
    </location>
</feature>
<dbReference type="EMBL" id="VSRQ01000011">
    <property type="protein sequence ID" value="TYK43357.1"/>
    <property type="molecule type" value="Genomic_DNA"/>
</dbReference>
<dbReference type="RefSeq" id="WP_148767608.1">
    <property type="nucleotide sequence ID" value="NZ_VSRQ01000011.1"/>
</dbReference>
<dbReference type="PROSITE" id="PS50977">
    <property type="entry name" value="HTH_TETR_2"/>
    <property type="match status" value="1"/>
</dbReference>
<dbReference type="Proteomes" id="UP000323505">
    <property type="component" value="Unassembled WGS sequence"/>
</dbReference>
<keyword evidence="2 4" id="KW-0238">DNA-binding</keyword>
<feature type="domain" description="HTH tetR-type" evidence="5">
    <location>
        <begin position="5"/>
        <end position="65"/>
    </location>
</feature>
<evidence type="ECO:0000256" key="2">
    <source>
        <dbReference type="ARBA" id="ARBA00023125"/>
    </source>
</evidence>
<reference evidence="6 7" key="1">
    <citation type="submission" date="2019-08" db="EMBL/GenBank/DDBJ databases">
        <title>Actinomadura sp. nov. CYP1-5 isolated from mountain soil.</title>
        <authorList>
            <person name="Songsumanus A."/>
            <person name="Kuncharoen N."/>
            <person name="Kudo T."/>
            <person name="Yuki M."/>
            <person name="Igarashi Y."/>
            <person name="Tanasupawat S."/>
        </authorList>
    </citation>
    <scope>NUCLEOTIDE SEQUENCE [LARGE SCALE GENOMIC DNA]</scope>
    <source>
        <strain evidence="6 7">CYP1-5</strain>
    </source>
</reference>
<comment type="caution">
    <text evidence="6">The sequence shown here is derived from an EMBL/GenBank/DDBJ whole genome shotgun (WGS) entry which is preliminary data.</text>
</comment>
<organism evidence="6 7">
    <name type="scientific">Actinomadura decatromicini</name>
    <dbReference type="NCBI Taxonomy" id="2604572"/>
    <lineage>
        <taxon>Bacteria</taxon>
        <taxon>Bacillati</taxon>
        <taxon>Actinomycetota</taxon>
        <taxon>Actinomycetes</taxon>
        <taxon>Streptosporangiales</taxon>
        <taxon>Thermomonosporaceae</taxon>
        <taxon>Actinomadura</taxon>
    </lineage>
</organism>
<sequence>MASSAETRQRLLEAAIRTLAVEGHDGTTERSIARIGRFAPEVLYHHFDDLEALFVAALRHTSEVQRARYEEALGSCADATQLLSRFRELYAEDMRDQGHIEAIQELLTASSSSPRLREELITHVESWSEFATTAIGRLVQGTTFDGLVPSRDLGVLAVAMFLGMQTLIRLDGDRSRIESLFTTAEPAAVLWDAFSGARRTDP</sequence>
<proteinExistence type="predicted"/>
<accession>A0A5D3F2X0</accession>
<keyword evidence="3" id="KW-0804">Transcription</keyword>
<keyword evidence="7" id="KW-1185">Reference proteome</keyword>
<dbReference type="InterPro" id="IPR001647">
    <property type="entry name" value="HTH_TetR"/>
</dbReference>
<evidence type="ECO:0000259" key="5">
    <source>
        <dbReference type="PROSITE" id="PS50977"/>
    </source>
</evidence>